<evidence type="ECO:0000313" key="2">
    <source>
        <dbReference type="EMBL" id="BAZ95396.1"/>
    </source>
</evidence>
<dbReference type="EMBL" id="AP018052">
    <property type="protein sequence ID" value="BAZ95396.1"/>
    <property type="molecule type" value="Genomic_DNA"/>
</dbReference>
<accession>A0A1Z4VUU6</accession>
<gene>
    <name evidence="2" type="ORF">FOKN1_3039</name>
</gene>
<dbReference type="KEGG" id="ttc:FOKN1_3039"/>
<feature type="compositionally biased region" description="Basic and acidic residues" evidence="1">
    <location>
        <begin position="45"/>
        <end position="54"/>
    </location>
</feature>
<evidence type="ECO:0000256" key="1">
    <source>
        <dbReference type="SAM" id="MobiDB-lite"/>
    </source>
</evidence>
<evidence type="ECO:0000313" key="3">
    <source>
        <dbReference type="Proteomes" id="UP000218765"/>
    </source>
</evidence>
<name>A0A1Z4VUU6_9GAMM</name>
<reference evidence="2 3" key="1">
    <citation type="submission" date="2017-05" db="EMBL/GenBank/DDBJ databases">
        <title>Thiocyanate degradation by Thiohalobacter thiocyanaticus FOKN1.</title>
        <authorList>
            <person name="Oshiki M."/>
            <person name="Fukushima T."/>
            <person name="Kawano S."/>
            <person name="Nakagawa J."/>
        </authorList>
    </citation>
    <scope>NUCLEOTIDE SEQUENCE [LARGE SCALE GENOMIC DNA]</scope>
    <source>
        <strain evidence="2 3">FOKN1</strain>
    </source>
</reference>
<organism evidence="2 3">
    <name type="scientific">Thiohalobacter thiocyanaticus</name>
    <dbReference type="NCBI Taxonomy" id="585455"/>
    <lineage>
        <taxon>Bacteria</taxon>
        <taxon>Pseudomonadati</taxon>
        <taxon>Pseudomonadota</taxon>
        <taxon>Gammaproteobacteria</taxon>
        <taxon>Thiohalobacterales</taxon>
        <taxon>Thiohalobacteraceae</taxon>
        <taxon>Thiohalobacter</taxon>
    </lineage>
</organism>
<protein>
    <submittedName>
        <fullName evidence="2">Uncharacterized protein</fullName>
    </submittedName>
</protein>
<dbReference type="AlphaFoldDB" id="A0A1Z4VUU6"/>
<proteinExistence type="predicted"/>
<dbReference type="Proteomes" id="UP000218765">
    <property type="component" value="Chromosome"/>
</dbReference>
<feature type="region of interest" description="Disordered" evidence="1">
    <location>
        <begin position="1"/>
        <end position="63"/>
    </location>
</feature>
<keyword evidence="3" id="KW-1185">Reference proteome</keyword>
<sequence length="63" mass="6731">MQVQGPMGLMAMQEDSDADNGNMGQAEDGQHEAPPGQISKPLSKQGEHRVKHEVMALSDVTEG</sequence>